<accession>A0A0M3JWR2</accession>
<feature type="region of interest" description="Disordered" evidence="1">
    <location>
        <begin position="278"/>
        <end position="308"/>
    </location>
</feature>
<keyword evidence="3" id="KW-1185">Reference proteome</keyword>
<reference evidence="2 3" key="2">
    <citation type="submission" date="2018-11" db="EMBL/GenBank/DDBJ databases">
        <authorList>
            <consortium name="Pathogen Informatics"/>
        </authorList>
    </citation>
    <scope>NUCLEOTIDE SEQUENCE [LARGE SCALE GENOMIC DNA]</scope>
</reference>
<evidence type="ECO:0000313" key="4">
    <source>
        <dbReference type="WBParaSite" id="ASIM_0001273901-mRNA-1"/>
    </source>
</evidence>
<feature type="compositionally biased region" description="Basic and acidic residues" evidence="1">
    <location>
        <begin position="285"/>
        <end position="296"/>
    </location>
</feature>
<dbReference type="AlphaFoldDB" id="A0A0M3JWR2"/>
<dbReference type="OrthoDB" id="193023at2759"/>
<evidence type="ECO:0000313" key="3">
    <source>
        <dbReference type="Proteomes" id="UP000267096"/>
    </source>
</evidence>
<feature type="compositionally biased region" description="Polar residues" evidence="1">
    <location>
        <begin position="232"/>
        <end position="242"/>
    </location>
</feature>
<evidence type="ECO:0000313" key="2">
    <source>
        <dbReference type="EMBL" id="VDK46820.1"/>
    </source>
</evidence>
<sequence>MNFTDNEGVLKRRAAISDEDNEPKDDYLEAEIESTDSLRIAVNELFGVRLLETKFRVWNTNSKSVAISALGRDEIAAPPGTVPRCAPQEHIVRKRVPTSKTMKSTAATQNGEQSLTLTNRLTSLSADSLLSGVLPDRPTSISSQQTFILENDRRKPLVARNAFQLVTEFQQPSSSQVPLAKNKVYGKDNGCRTTATPANRAVAILSRGISEPRLLKQFTTEDSSLPRKTDANSRTTSKSHTSVNDDDGLLIPSFKKKISDCIPYNTDTDQYVIAFGSRPKVPRTPTEKHDKRKPGEYCHSSRSVIDSY</sequence>
<evidence type="ECO:0000256" key="1">
    <source>
        <dbReference type="SAM" id="MobiDB-lite"/>
    </source>
</evidence>
<dbReference type="Proteomes" id="UP000267096">
    <property type="component" value="Unassembled WGS sequence"/>
</dbReference>
<dbReference type="WBParaSite" id="ASIM_0001273901-mRNA-1">
    <property type="protein sequence ID" value="ASIM_0001273901-mRNA-1"/>
    <property type="gene ID" value="ASIM_0001273901"/>
</dbReference>
<name>A0A0M3JWR2_ANISI</name>
<reference evidence="4" key="1">
    <citation type="submission" date="2017-02" db="UniProtKB">
        <authorList>
            <consortium name="WormBaseParasite"/>
        </authorList>
    </citation>
    <scope>IDENTIFICATION</scope>
</reference>
<protein>
    <submittedName>
        <fullName evidence="2 4">Uncharacterized protein</fullName>
    </submittedName>
</protein>
<proteinExistence type="predicted"/>
<feature type="region of interest" description="Disordered" evidence="1">
    <location>
        <begin position="215"/>
        <end position="246"/>
    </location>
</feature>
<gene>
    <name evidence="2" type="ORF">ASIM_LOCUS12205</name>
</gene>
<dbReference type="EMBL" id="UYRR01031151">
    <property type="protein sequence ID" value="VDK46820.1"/>
    <property type="molecule type" value="Genomic_DNA"/>
</dbReference>
<organism evidence="4">
    <name type="scientific">Anisakis simplex</name>
    <name type="common">Herring worm</name>
    <dbReference type="NCBI Taxonomy" id="6269"/>
    <lineage>
        <taxon>Eukaryota</taxon>
        <taxon>Metazoa</taxon>
        <taxon>Ecdysozoa</taxon>
        <taxon>Nematoda</taxon>
        <taxon>Chromadorea</taxon>
        <taxon>Rhabditida</taxon>
        <taxon>Spirurina</taxon>
        <taxon>Ascaridomorpha</taxon>
        <taxon>Ascaridoidea</taxon>
        <taxon>Anisakidae</taxon>
        <taxon>Anisakis</taxon>
        <taxon>Anisakis simplex complex</taxon>
    </lineage>
</organism>